<evidence type="ECO:0000313" key="2">
    <source>
        <dbReference type="EMBL" id="MDK2123273.1"/>
    </source>
</evidence>
<name>A0ABT7DT78_9NEIS</name>
<proteinExistence type="predicted"/>
<feature type="signal peptide" evidence="1">
    <location>
        <begin position="1"/>
        <end position="22"/>
    </location>
</feature>
<evidence type="ECO:0008006" key="4">
    <source>
        <dbReference type="Google" id="ProtNLM"/>
    </source>
</evidence>
<organism evidence="2 3">
    <name type="scientific">Parachitinimonas caeni</name>
    <dbReference type="NCBI Taxonomy" id="3031301"/>
    <lineage>
        <taxon>Bacteria</taxon>
        <taxon>Pseudomonadati</taxon>
        <taxon>Pseudomonadota</taxon>
        <taxon>Betaproteobacteria</taxon>
        <taxon>Neisseriales</taxon>
        <taxon>Chitinibacteraceae</taxon>
        <taxon>Parachitinimonas</taxon>
    </lineage>
</organism>
<dbReference type="EMBL" id="JARRAF010000004">
    <property type="protein sequence ID" value="MDK2123273.1"/>
    <property type="molecule type" value="Genomic_DNA"/>
</dbReference>
<reference evidence="2" key="1">
    <citation type="submission" date="2023-03" db="EMBL/GenBank/DDBJ databases">
        <title>Chitinimonas shenzhenensis gen. nov., sp. nov., a novel member of family Burkholderiaceae isolated from activated sludge collected in Shen Zhen, China.</title>
        <authorList>
            <person name="Wang X."/>
        </authorList>
    </citation>
    <scope>NUCLEOTIDE SEQUENCE</scope>
    <source>
        <strain evidence="2">DQS-5</strain>
    </source>
</reference>
<protein>
    <recommendedName>
        <fullName evidence="4">DUF1329 domain-containing protein</fullName>
    </recommendedName>
</protein>
<comment type="caution">
    <text evidence="2">The sequence shown here is derived from an EMBL/GenBank/DDBJ whole genome shotgun (WGS) entry which is preliminary data.</text>
</comment>
<keyword evidence="3" id="KW-1185">Reference proteome</keyword>
<keyword evidence="1" id="KW-0732">Signal</keyword>
<evidence type="ECO:0000313" key="3">
    <source>
        <dbReference type="Proteomes" id="UP001172778"/>
    </source>
</evidence>
<gene>
    <name evidence="2" type="ORF">PZA18_04315</name>
</gene>
<sequence length="360" mass="39582">MFKLCRDILPMVWALAAMPAAAYTSIKYVQPAVDANFYKPVSAPGQLLTSAWVNPFSSPTGVPMPWSHLKSDTHLRLAVLVPPGVSVATGYINSYFFSEQLFGASYLDAPYCPNTSRPAGKPVCSYPGVDTGSDYLYKGDLPAYRVFNNWIYPQGSISPVVNERARYVYVNVYNPAGYEFVFGQFDVMMMVADPAAYLSWLKKRPWSVVFDGTPGQSSDGVDSATTPVNPTNPATWTPTLASIDSRNPRAVEIKGFKVPLAPAHANMPTSLFVFATIGNTFYFLTRQGWLIPTAHTKPFELSYNQATTSAYSANILPTPTDLSGFRNLDLFIGYGIDNTGTDALTEMQRSKRAIKLLHLD</sequence>
<evidence type="ECO:0000256" key="1">
    <source>
        <dbReference type="SAM" id="SignalP"/>
    </source>
</evidence>
<dbReference type="Proteomes" id="UP001172778">
    <property type="component" value="Unassembled WGS sequence"/>
</dbReference>
<accession>A0ABT7DT78</accession>
<dbReference type="RefSeq" id="WP_284099567.1">
    <property type="nucleotide sequence ID" value="NZ_JARRAF010000004.1"/>
</dbReference>
<feature type="chain" id="PRO_5046665463" description="DUF1329 domain-containing protein" evidence="1">
    <location>
        <begin position="23"/>
        <end position="360"/>
    </location>
</feature>